<reference evidence="10" key="1">
    <citation type="journal article" date="2013" name="BMC Genomics">
        <title>Genome and transcriptome sequencing of the halophilic fungus Wallemia ichthyophaga: haloadaptations present and absent.</title>
        <authorList>
            <person name="Zajc J."/>
            <person name="Liu Y."/>
            <person name="Dai W."/>
            <person name="Yang Z."/>
            <person name="Hu J."/>
            <person name="Gostincar C."/>
            <person name="Gunde-Cimerman N."/>
        </authorList>
    </citation>
    <scope>NUCLEOTIDE SEQUENCE [LARGE SCALE GENOMIC DNA]</scope>
    <source>
        <strain evidence="10">EXF-994 / CBS 113033</strain>
    </source>
</reference>
<dbReference type="InterPro" id="IPR024882">
    <property type="entry name" value="NUP58/p45/49"/>
</dbReference>
<dbReference type="GO" id="GO:0015031">
    <property type="term" value="P:protein transport"/>
    <property type="evidence" value="ECO:0007669"/>
    <property type="project" value="UniProtKB-KW"/>
</dbReference>
<dbReference type="Gene3D" id="6.10.140.1350">
    <property type="match status" value="1"/>
</dbReference>
<evidence type="ECO:0000313" key="10">
    <source>
        <dbReference type="Proteomes" id="UP000014064"/>
    </source>
</evidence>
<feature type="compositionally biased region" description="Low complexity" evidence="8">
    <location>
        <begin position="83"/>
        <end position="101"/>
    </location>
</feature>
<dbReference type="GO" id="GO:0005643">
    <property type="term" value="C:nuclear pore"/>
    <property type="evidence" value="ECO:0007669"/>
    <property type="project" value="UniProtKB-SubCell"/>
</dbReference>
<dbReference type="STRING" id="1299270.R9AE09"/>
<dbReference type="RefSeq" id="XP_009268858.1">
    <property type="nucleotide sequence ID" value="XM_009270583.1"/>
</dbReference>
<evidence type="ECO:0000256" key="6">
    <source>
        <dbReference type="ARBA" id="ARBA00023132"/>
    </source>
</evidence>
<feature type="region of interest" description="Disordered" evidence="8">
    <location>
        <begin position="168"/>
        <end position="189"/>
    </location>
</feature>
<evidence type="ECO:0000256" key="5">
    <source>
        <dbReference type="ARBA" id="ARBA00023010"/>
    </source>
</evidence>
<evidence type="ECO:0000256" key="8">
    <source>
        <dbReference type="SAM" id="MobiDB-lite"/>
    </source>
</evidence>
<dbReference type="GO" id="GO:0017056">
    <property type="term" value="F:structural constituent of nuclear pore"/>
    <property type="evidence" value="ECO:0007669"/>
    <property type="project" value="InterPro"/>
</dbReference>
<proteinExistence type="predicted"/>
<organism evidence="9 10">
    <name type="scientific">Wallemia ichthyophaga (strain EXF-994 / CBS 113033)</name>
    <dbReference type="NCBI Taxonomy" id="1299270"/>
    <lineage>
        <taxon>Eukaryota</taxon>
        <taxon>Fungi</taxon>
        <taxon>Dikarya</taxon>
        <taxon>Basidiomycota</taxon>
        <taxon>Wallemiomycotina</taxon>
        <taxon>Wallemiomycetes</taxon>
        <taxon>Wallemiales</taxon>
        <taxon>Wallemiaceae</taxon>
        <taxon>Wallemia</taxon>
    </lineage>
</organism>
<dbReference type="OrthoDB" id="2538017at2759"/>
<dbReference type="GO" id="GO:0051028">
    <property type="term" value="P:mRNA transport"/>
    <property type="evidence" value="ECO:0007669"/>
    <property type="project" value="UniProtKB-KW"/>
</dbReference>
<evidence type="ECO:0000256" key="4">
    <source>
        <dbReference type="ARBA" id="ARBA00022927"/>
    </source>
</evidence>
<feature type="compositionally biased region" description="Low complexity" evidence="8">
    <location>
        <begin position="123"/>
        <end position="143"/>
    </location>
</feature>
<sequence>MSLFGNNSGAGAGAGGGFSFGQSSQQQQPAQSGGFSFGGASGSTAPKPSLFGAAAGTSNSASTGTTTQQPPSSGFGGFGGFGQQQTSQQPGQQTQQPAQTGGLFGSQPPASSTTGTGFGGFGQSQPQPLQQQQPQQSQQPATSNSALGFGLGGGSTANTTGAFGSTIGGGLAGTGGPNNSQQPQQSLTRTTKYNDLSDAHKKVIDDIDAHIQGRNHIALNLKSEPLGKDVDRSSVLLEQVSNDLMSLKSTLSHTSAALDSLKEDTDTDTVRALTMTRIIDGYKRPQESGAWLKTYRDFPHEYFTQMSVDLKDRATKYTSTLEQIERHLRYLLSTNSQQQAMYTPHSIAQILQTQHSTFMSLASHVAELQSATEGLKEGYRDIWRNKTKSYADPFTLPNEGA</sequence>
<keyword evidence="4" id="KW-0653">Protein transport</keyword>
<keyword evidence="7" id="KW-0539">Nucleus</keyword>
<evidence type="ECO:0000313" key="9">
    <source>
        <dbReference type="EMBL" id="EOR00417.1"/>
    </source>
</evidence>
<evidence type="ECO:0000256" key="3">
    <source>
        <dbReference type="ARBA" id="ARBA00022816"/>
    </source>
</evidence>
<keyword evidence="10" id="KW-1185">Reference proteome</keyword>
<protein>
    <submittedName>
        <fullName evidence="9">Nucleoporin nup45</fullName>
    </submittedName>
</protein>
<dbReference type="PANTHER" id="PTHR13437">
    <property type="entry name" value="NUCLEOPORIN P58/P45 NUCLEOPORIN-LIKE PROTEIN 1"/>
    <property type="match status" value="1"/>
</dbReference>
<dbReference type="GO" id="GO:0008139">
    <property type="term" value="F:nuclear localization sequence binding"/>
    <property type="evidence" value="ECO:0007669"/>
    <property type="project" value="InterPro"/>
</dbReference>
<gene>
    <name evidence="9" type="ORF">J056_000955</name>
</gene>
<feature type="compositionally biased region" description="Polar residues" evidence="8">
    <location>
        <begin position="177"/>
        <end position="189"/>
    </location>
</feature>
<dbReference type="Proteomes" id="UP000014064">
    <property type="component" value="Unassembled WGS sequence"/>
</dbReference>
<dbReference type="EMBL" id="KE007235">
    <property type="protein sequence ID" value="EOR00417.1"/>
    <property type="molecule type" value="Genomic_DNA"/>
</dbReference>
<evidence type="ECO:0000256" key="2">
    <source>
        <dbReference type="ARBA" id="ARBA00022448"/>
    </source>
</evidence>
<keyword evidence="5" id="KW-0811">Translocation</keyword>
<dbReference type="eggNOG" id="KOG0845">
    <property type="taxonomic scope" value="Eukaryota"/>
</dbReference>
<keyword evidence="2" id="KW-0813">Transport</keyword>
<dbReference type="OMA" id="RDNTDVF"/>
<feature type="compositionally biased region" description="Low complexity" evidence="8">
    <location>
        <begin position="20"/>
        <end position="34"/>
    </location>
</feature>
<dbReference type="HOGENOM" id="CLU_045719_0_0_1"/>
<evidence type="ECO:0000256" key="1">
    <source>
        <dbReference type="ARBA" id="ARBA00004567"/>
    </source>
</evidence>
<keyword evidence="3" id="KW-0509">mRNA transport</keyword>
<feature type="compositionally biased region" description="Gly residues" evidence="8">
    <location>
        <begin position="8"/>
        <end position="19"/>
    </location>
</feature>
<dbReference type="GeneID" id="20373907"/>
<accession>R9AE09</accession>
<evidence type="ECO:0000256" key="7">
    <source>
        <dbReference type="ARBA" id="ARBA00023242"/>
    </source>
</evidence>
<dbReference type="PANTHER" id="PTHR13437:SF2">
    <property type="entry name" value="NUCLEOPORIN P58_P45"/>
    <property type="match status" value="1"/>
</dbReference>
<feature type="compositionally biased region" description="Low complexity" evidence="8">
    <location>
        <begin position="52"/>
        <end position="73"/>
    </location>
</feature>
<feature type="region of interest" description="Disordered" evidence="8">
    <location>
        <begin position="1"/>
        <end position="153"/>
    </location>
</feature>
<dbReference type="AlphaFoldDB" id="R9AE09"/>
<dbReference type="KEGG" id="wic:J056_000955"/>
<comment type="subcellular location">
    <subcellularLocation>
        <location evidence="1">Nucleus</location>
        <location evidence="1">Nuclear pore complex</location>
    </subcellularLocation>
</comment>
<name>R9AE09_WALI9</name>
<keyword evidence="6" id="KW-0906">Nuclear pore complex</keyword>